<sequence>MQSSDITQENDEDCCSFIVFRHIARNITSMDRDIFHYSPTFRVQQMTWSIAYKVYRPPEHNEDVFGLFIAFKGTVHPSRPMVNMEVELKLINQFSPKKTVTKDFAAFLNTSIRTHLGFKKFMYWHDVITRSVGFIEEDQVTMEVRIAATPPQPDVDSLLSPKPLCIKKSSELVNDKTSSKNLEEVLLSRQLNNCSLQDRGQYLLTSGLGSDCEFLVGKDDNKRSFQASALMLARVSPVFETMFFGELRQTSPVPVPDVQPDAFYKMLQFAYGCELHLGSQEEVMDLYYVADKYLVADLQIACLKHVWPTDVNDVWSALHMATFYGLPSLLTAALKVVGQKIDAVLQHQEFCALSANSLLTLVQAHELKVGSELQLFQAVLRWASASCLRKGITADPTTMRTELEEILPYIRFLSMNQEQFAEDPVTCGLLTTEEKLQCLLAIVHPSLHDPPTTICALRKPRGRQNS</sequence>
<dbReference type="Proteomes" id="UP001378592">
    <property type="component" value="Unassembled WGS sequence"/>
</dbReference>
<evidence type="ECO:0000313" key="4">
    <source>
        <dbReference type="Proteomes" id="UP001378592"/>
    </source>
</evidence>
<accession>A0AAN9VSL2</accession>
<dbReference type="GO" id="GO:0000932">
    <property type="term" value="C:P-body"/>
    <property type="evidence" value="ECO:0007669"/>
    <property type="project" value="TreeGrafter"/>
</dbReference>
<feature type="domain" description="BTB" evidence="1">
    <location>
        <begin position="210"/>
        <end position="279"/>
    </location>
</feature>
<keyword evidence="4" id="KW-1185">Reference proteome</keyword>
<dbReference type="Pfam" id="PF07707">
    <property type="entry name" value="BACK"/>
    <property type="match status" value="1"/>
</dbReference>
<evidence type="ECO:0000313" key="3">
    <source>
        <dbReference type="EMBL" id="KAK7868896.1"/>
    </source>
</evidence>
<evidence type="ECO:0008006" key="5">
    <source>
        <dbReference type="Google" id="ProtNLM"/>
    </source>
</evidence>
<dbReference type="AlphaFoldDB" id="A0AAN9VSL2"/>
<proteinExistence type="predicted"/>
<protein>
    <recommendedName>
        <fullName evidence="5">BTB domain-containing protein</fullName>
    </recommendedName>
</protein>
<comment type="caution">
    <text evidence="3">The sequence shown here is derived from an EMBL/GenBank/DDBJ whole genome shotgun (WGS) entry which is preliminary data.</text>
</comment>
<dbReference type="SUPFAM" id="SSF54695">
    <property type="entry name" value="POZ domain"/>
    <property type="match status" value="1"/>
</dbReference>
<dbReference type="InterPro" id="IPR011333">
    <property type="entry name" value="SKP1/BTB/POZ_sf"/>
</dbReference>
<dbReference type="InterPro" id="IPR008974">
    <property type="entry name" value="TRAF-like"/>
</dbReference>
<dbReference type="InterPro" id="IPR000210">
    <property type="entry name" value="BTB/POZ_dom"/>
</dbReference>
<dbReference type="SUPFAM" id="SSF49599">
    <property type="entry name" value="TRAF domain-like"/>
    <property type="match status" value="1"/>
</dbReference>
<dbReference type="Gene3D" id="1.25.40.420">
    <property type="match status" value="1"/>
</dbReference>
<dbReference type="SMART" id="SM00875">
    <property type="entry name" value="BACK"/>
    <property type="match status" value="1"/>
</dbReference>
<dbReference type="Pfam" id="PF22486">
    <property type="entry name" value="MATH_2"/>
    <property type="match status" value="1"/>
</dbReference>
<dbReference type="SMART" id="SM00225">
    <property type="entry name" value="BTB"/>
    <property type="match status" value="1"/>
</dbReference>
<dbReference type="Gene3D" id="2.60.210.10">
    <property type="entry name" value="Apoptosis, Tumor Necrosis Factor Receptor Associated Protein 2, Chain A"/>
    <property type="match status" value="1"/>
</dbReference>
<dbReference type="InterPro" id="IPR002083">
    <property type="entry name" value="MATH/TRAF_dom"/>
</dbReference>
<dbReference type="GO" id="GO:0022008">
    <property type="term" value="P:neurogenesis"/>
    <property type="evidence" value="ECO:0007669"/>
    <property type="project" value="TreeGrafter"/>
</dbReference>
<dbReference type="InterPro" id="IPR011705">
    <property type="entry name" value="BACK"/>
</dbReference>
<dbReference type="CDD" id="cd00121">
    <property type="entry name" value="MATH"/>
    <property type="match status" value="1"/>
</dbReference>
<reference evidence="3 4" key="1">
    <citation type="submission" date="2024-03" db="EMBL/GenBank/DDBJ databases">
        <title>The genome assembly and annotation of the cricket Gryllus longicercus Weissman &amp; Gray.</title>
        <authorList>
            <person name="Szrajer S."/>
            <person name="Gray D."/>
            <person name="Ylla G."/>
        </authorList>
    </citation>
    <scope>NUCLEOTIDE SEQUENCE [LARGE SCALE GENOMIC DNA]</scope>
    <source>
        <strain evidence="3">DAG 2021-001</strain>
        <tissue evidence="3">Whole body minus gut</tissue>
    </source>
</reference>
<dbReference type="PROSITE" id="PS50144">
    <property type="entry name" value="MATH"/>
    <property type="match status" value="1"/>
</dbReference>
<dbReference type="Gene3D" id="3.30.710.10">
    <property type="entry name" value="Potassium Channel Kv1.1, Chain A"/>
    <property type="match status" value="1"/>
</dbReference>
<feature type="domain" description="MATH" evidence="2">
    <location>
        <begin position="17"/>
        <end position="146"/>
    </location>
</feature>
<dbReference type="Pfam" id="PF00651">
    <property type="entry name" value="BTB"/>
    <property type="match status" value="1"/>
</dbReference>
<dbReference type="PANTHER" id="PTHR45774:SF3">
    <property type="entry name" value="BTB (POZ) DOMAIN-CONTAINING 2B-RELATED"/>
    <property type="match status" value="1"/>
</dbReference>
<dbReference type="PROSITE" id="PS50097">
    <property type="entry name" value="BTB"/>
    <property type="match status" value="1"/>
</dbReference>
<name>A0AAN9VSL2_9ORTH</name>
<organism evidence="3 4">
    <name type="scientific">Gryllus longicercus</name>
    <dbReference type="NCBI Taxonomy" id="2509291"/>
    <lineage>
        <taxon>Eukaryota</taxon>
        <taxon>Metazoa</taxon>
        <taxon>Ecdysozoa</taxon>
        <taxon>Arthropoda</taxon>
        <taxon>Hexapoda</taxon>
        <taxon>Insecta</taxon>
        <taxon>Pterygota</taxon>
        <taxon>Neoptera</taxon>
        <taxon>Polyneoptera</taxon>
        <taxon>Orthoptera</taxon>
        <taxon>Ensifera</taxon>
        <taxon>Gryllidea</taxon>
        <taxon>Grylloidea</taxon>
        <taxon>Gryllidae</taxon>
        <taxon>Gryllinae</taxon>
        <taxon>Gryllus</taxon>
    </lineage>
</organism>
<gene>
    <name evidence="3" type="ORF">R5R35_014208</name>
</gene>
<dbReference type="GO" id="GO:0005829">
    <property type="term" value="C:cytosol"/>
    <property type="evidence" value="ECO:0007669"/>
    <property type="project" value="TreeGrafter"/>
</dbReference>
<evidence type="ECO:0000259" key="1">
    <source>
        <dbReference type="PROSITE" id="PS50097"/>
    </source>
</evidence>
<evidence type="ECO:0000259" key="2">
    <source>
        <dbReference type="PROSITE" id="PS50144"/>
    </source>
</evidence>
<dbReference type="PANTHER" id="PTHR45774">
    <property type="entry name" value="BTB/POZ DOMAIN-CONTAINING"/>
    <property type="match status" value="1"/>
</dbReference>
<dbReference type="EMBL" id="JAZDUA010000085">
    <property type="protein sequence ID" value="KAK7868896.1"/>
    <property type="molecule type" value="Genomic_DNA"/>
</dbReference>